<name>A0A4R1F7K7_9GAMM</name>
<evidence type="ECO:0000313" key="2">
    <source>
        <dbReference type="EMBL" id="TCJ88662.1"/>
    </source>
</evidence>
<dbReference type="OrthoDB" id="9781988at2"/>
<dbReference type="AlphaFoldDB" id="A0A4R1F7K7"/>
<feature type="transmembrane region" description="Helical" evidence="1">
    <location>
        <begin position="34"/>
        <end position="55"/>
    </location>
</feature>
<organism evidence="2 3">
    <name type="scientific">Cocleimonas flava</name>
    <dbReference type="NCBI Taxonomy" id="634765"/>
    <lineage>
        <taxon>Bacteria</taxon>
        <taxon>Pseudomonadati</taxon>
        <taxon>Pseudomonadota</taxon>
        <taxon>Gammaproteobacteria</taxon>
        <taxon>Thiotrichales</taxon>
        <taxon>Thiotrichaceae</taxon>
        <taxon>Cocleimonas</taxon>
    </lineage>
</organism>
<evidence type="ECO:0000313" key="3">
    <source>
        <dbReference type="Proteomes" id="UP000294887"/>
    </source>
</evidence>
<dbReference type="SUPFAM" id="SSF58104">
    <property type="entry name" value="Methyl-accepting chemotaxis protein (MCP) signaling domain"/>
    <property type="match status" value="1"/>
</dbReference>
<reference evidence="2 3" key="1">
    <citation type="submission" date="2019-03" db="EMBL/GenBank/DDBJ databases">
        <title>Genomic Encyclopedia of Type Strains, Phase IV (KMG-IV): sequencing the most valuable type-strain genomes for metagenomic binning, comparative biology and taxonomic classification.</title>
        <authorList>
            <person name="Goeker M."/>
        </authorList>
    </citation>
    <scope>NUCLEOTIDE SEQUENCE [LARGE SCALE GENOMIC DNA]</scope>
    <source>
        <strain evidence="2 3">DSM 24830</strain>
    </source>
</reference>
<proteinExistence type="predicted"/>
<keyword evidence="1" id="KW-0812">Transmembrane</keyword>
<dbReference type="RefSeq" id="WP_131904344.1">
    <property type="nucleotide sequence ID" value="NZ_BAAAFU010000008.1"/>
</dbReference>
<keyword evidence="1" id="KW-1133">Transmembrane helix</keyword>
<protein>
    <submittedName>
        <fullName evidence="2">Uncharacterized protein</fullName>
    </submittedName>
</protein>
<evidence type="ECO:0000256" key="1">
    <source>
        <dbReference type="SAM" id="Phobius"/>
    </source>
</evidence>
<keyword evidence="1" id="KW-0472">Membrane</keyword>
<accession>A0A4R1F7K7</accession>
<comment type="caution">
    <text evidence="2">The sequence shown here is derived from an EMBL/GenBank/DDBJ whole genome shotgun (WGS) entry which is preliminary data.</text>
</comment>
<gene>
    <name evidence="2" type="ORF">EV695_0520</name>
</gene>
<sequence length="243" mass="27206">MAKSELHRDYILEMENELQEFEMKAAATHKRMQMLVYPSMFAFFVLSIFGFFLIFSLTSDVNRMADTIAHMSGSLDNNMSSISGDMNQMSVKMDSLVDSTNSMSSNLTNMTQNTDEMVTSIGGMRTATYDMAASTNNMQRDMWSMNKNISTPLSFMNNFLPWKNSQSMPFPGSRAPLPQSYFAYPAEQPVSNYQQDIPMPVPVSPAGSSYQVQPALFQQSMSNDQGPARINSPYLAMPAISMN</sequence>
<dbReference type="Proteomes" id="UP000294887">
    <property type="component" value="Unassembled WGS sequence"/>
</dbReference>
<dbReference type="EMBL" id="SMFQ01000002">
    <property type="protein sequence ID" value="TCJ88662.1"/>
    <property type="molecule type" value="Genomic_DNA"/>
</dbReference>
<keyword evidence="3" id="KW-1185">Reference proteome</keyword>
<dbReference type="Gene3D" id="1.10.287.950">
    <property type="entry name" value="Methyl-accepting chemotaxis protein"/>
    <property type="match status" value="1"/>
</dbReference>